<keyword evidence="3" id="KW-1185">Reference proteome</keyword>
<dbReference type="FunCoup" id="A0A409XDY8">
    <property type="interactions" value="167"/>
</dbReference>
<dbReference type="EMBL" id="NHYD01001970">
    <property type="protein sequence ID" value="PPQ88992.1"/>
    <property type="molecule type" value="Genomic_DNA"/>
</dbReference>
<reference evidence="2 3" key="1">
    <citation type="journal article" date="2018" name="Evol. Lett.">
        <title>Horizontal gene cluster transfer increased hallucinogenic mushroom diversity.</title>
        <authorList>
            <person name="Reynolds H.T."/>
            <person name="Vijayakumar V."/>
            <person name="Gluck-Thaler E."/>
            <person name="Korotkin H.B."/>
            <person name="Matheny P.B."/>
            <person name="Slot J.C."/>
        </authorList>
    </citation>
    <scope>NUCLEOTIDE SEQUENCE [LARGE SCALE GENOMIC DNA]</scope>
    <source>
        <strain evidence="2 3">2631</strain>
    </source>
</reference>
<accession>A0A409XDY8</accession>
<dbReference type="GO" id="GO:0005634">
    <property type="term" value="C:nucleus"/>
    <property type="evidence" value="ECO:0007669"/>
    <property type="project" value="TreeGrafter"/>
</dbReference>
<dbReference type="CDD" id="cd10527">
    <property type="entry name" value="SET_LSMT"/>
    <property type="match status" value="1"/>
</dbReference>
<dbReference type="InterPro" id="IPR050600">
    <property type="entry name" value="SETD3_SETD6_MTase"/>
</dbReference>
<feature type="domain" description="SET" evidence="1">
    <location>
        <begin position="21"/>
        <end position="323"/>
    </location>
</feature>
<dbReference type="Gene3D" id="3.90.1410.10">
    <property type="entry name" value="set domain protein methyltransferase, domain 1"/>
    <property type="match status" value="1"/>
</dbReference>
<evidence type="ECO:0000259" key="1">
    <source>
        <dbReference type="PROSITE" id="PS50280"/>
    </source>
</evidence>
<dbReference type="GO" id="GO:0016279">
    <property type="term" value="F:protein-lysine N-methyltransferase activity"/>
    <property type="evidence" value="ECO:0007669"/>
    <property type="project" value="TreeGrafter"/>
</dbReference>
<sequence length="572" mass="64016">MSNQLSALLEWCIANGIFIDSQIRIGSDEQGDIGVYATDSFISPKQTLVRIPKDAILSVRTCSLAGFIPFNPYGLGAQLSLSMALYAEMYGAIVSKLHSCVVKSFPLSFHRLKCRESKWFGYIDSFPGEMVDLPIFWGLDVNSQDALEALDWLTGTEAGKMLHGKNEDNLTKLVGTLSISESSPFILLRQKQEEIDNFYYDIAEPLLSRHLEASKPTLMGFHRAFSLVSSRAFLVDAYHGLSMVPIADAFNHSVDNQIHLESDYNVCPECGSLHECPHDRDDVTDVDTKPGSPKNAEDAHDSCYMMVTNAGIPPQAEIFNTYGETLSNSQLLNQYGFVLQSNDNARLSWTMYHIVQHLVVELFSLDWFPNQERRNIVTYMFQVLSALEVEEVESLLSSQSDLIYYEDTKEEHFFLKYEGLSHPLWAILFVLATIRYRHCNGNVDLDPGTLALQTLKLQTTLEALDGNDEDEEQHGNEALSGILKGSDKAAVDILQEIGSLCIALCDHRLRNNGKSDSVDEDLFKLLDELPPDNTRTRLAVSLVITERSILKSCLAGWQSLTRHVSSTLHDLG</sequence>
<gene>
    <name evidence="2" type="ORF">CVT25_005091</name>
</gene>
<dbReference type="InterPro" id="IPR001214">
    <property type="entry name" value="SET_dom"/>
</dbReference>
<proteinExistence type="predicted"/>
<dbReference type="PANTHER" id="PTHR13271">
    <property type="entry name" value="UNCHARACTERIZED PUTATIVE METHYLTRANSFERASE"/>
    <property type="match status" value="1"/>
</dbReference>
<protein>
    <recommendedName>
        <fullName evidence="1">SET domain-containing protein</fullName>
    </recommendedName>
</protein>
<dbReference type="Proteomes" id="UP000283269">
    <property type="component" value="Unassembled WGS sequence"/>
</dbReference>
<dbReference type="PROSITE" id="PS50280">
    <property type="entry name" value="SET"/>
    <property type="match status" value="1"/>
</dbReference>
<evidence type="ECO:0000313" key="3">
    <source>
        <dbReference type="Proteomes" id="UP000283269"/>
    </source>
</evidence>
<dbReference type="PANTHER" id="PTHR13271:SF34">
    <property type="entry name" value="N-LYSINE METHYLTRANSFERASE SETD6"/>
    <property type="match status" value="1"/>
</dbReference>
<evidence type="ECO:0000313" key="2">
    <source>
        <dbReference type="EMBL" id="PPQ88992.1"/>
    </source>
</evidence>
<dbReference type="AlphaFoldDB" id="A0A409XDY8"/>
<name>A0A409XDY8_PSICY</name>
<dbReference type="SUPFAM" id="SSF82199">
    <property type="entry name" value="SET domain"/>
    <property type="match status" value="1"/>
</dbReference>
<organism evidence="2 3">
    <name type="scientific">Psilocybe cyanescens</name>
    <dbReference type="NCBI Taxonomy" id="93625"/>
    <lineage>
        <taxon>Eukaryota</taxon>
        <taxon>Fungi</taxon>
        <taxon>Dikarya</taxon>
        <taxon>Basidiomycota</taxon>
        <taxon>Agaricomycotina</taxon>
        <taxon>Agaricomycetes</taxon>
        <taxon>Agaricomycetidae</taxon>
        <taxon>Agaricales</taxon>
        <taxon>Agaricineae</taxon>
        <taxon>Strophariaceae</taxon>
        <taxon>Psilocybe</taxon>
    </lineage>
</organism>
<dbReference type="InParanoid" id="A0A409XDY8"/>
<dbReference type="STRING" id="93625.A0A409XDY8"/>
<comment type="caution">
    <text evidence="2">The sequence shown here is derived from an EMBL/GenBank/DDBJ whole genome shotgun (WGS) entry which is preliminary data.</text>
</comment>
<dbReference type="InterPro" id="IPR046341">
    <property type="entry name" value="SET_dom_sf"/>
</dbReference>
<dbReference type="OrthoDB" id="441812at2759"/>